<dbReference type="SUPFAM" id="SSF110857">
    <property type="entry name" value="Gamma-glutamyl cyclotransferase-like"/>
    <property type="match status" value="1"/>
</dbReference>
<keyword evidence="2" id="KW-0808">Transferase</keyword>
<protein>
    <submittedName>
        <fullName evidence="2">Gamma-glutamylcyclotransferase (GGCT)/AIG2-like uncharacterized protein YtfP</fullName>
    </submittedName>
</protein>
<dbReference type="Pfam" id="PF06094">
    <property type="entry name" value="GGACT"/>
    <property type="match status" value="1"/>
</dbReference>
<comment type="caution">
    <text evidence="2">The sequence shown here is derived from an EMBL/GenBank/DDBJ whole genome shotgun (WGS) entry which is preliminary data.</text>
</comment>
<dbReference type="InterPro" id="IPR036568">
    <property type="entry name" value="GGCT-like_sf"/>
</dbReference>
<proteinExistence type="predicted"/>
<dbReference type="InterPro" id="IPR009288">
    <property type="entry name" value="AIG2-like_dom"/>
</dbReference>
<dbReference type="Gene3D" id="3.10.490.10">
    <property type="entry name" value="Gamma-glutamyl cyclotransferase-like"/>
    <property type="match status" value="1"/>
</dbReference>
<dbReference type="Proteomes" id="UP000569951">
    <property type="component" value="Unassembled WGS sequence"/>
</dbReference>
<dbReference type="AlphaFoldDB" id="A0A841I3M3"/>
<keyword evidence="3" id="KW-1185">Reference proteome</keyword>
<evidence type="ECO:0000259" key="1">
    <source>
        <dbReference type="Pfam" id="PF06094"/>
    </source>
</evidence>
<dbReference type="InterPro" id="IPR013024">
    <property type="entry name" value="GGCT-like"/>
</dbReference>
<accession>A0A841I3M3</accession>
<evidence type="ECO:0000313" key="2">
    <source>
        <dbReference type="EMBL" id="MBB6098515.1"/>
    </source>
</evidence>
<feature type="domain" description="Gamma-glutamylcyclotransferase AIG2-like" evidence="1">
    <location>
        <begin position="5"/>
        <end position="129"/>
    </location>
</feature>
<gene>
    <name evidence="2" type="ORF">HNR42_001949</name>
</gene>
<dbReference type="CDD" id="cd06661">
    <property type="entry name" value="GGCT_like"/>
    <property type="match status" value="1"/>
</dbReference>
<organism evidence="2 3">
    <name type="scientific">Deinobacterium chartae</name>
    <dbReference type="NCBI Taxonomy" id="521158"/>
    <lineage>
        <taxon>Bacteria</taxon>
        <taxon>Thermotogati</taxon>
        <taxon>Deinococcota</taxon>
        <taxon>Deinococci</taxon>
        <taxon>Deinococcales</taxon>
        <taxon>Deinococcaceae</taxon>
        <taxon>Deinobacterium</taxon>
    </lineage>
</organism>
<dbReference type="EMBL" id="JACHHG010000006">
    <property type="protein sequence ID" value="MBB6098515.1"/>
    <property type="molecule type" value="Genomic_DNA"/>
</dbReference>
<dbReference type="GO" id="GO:0016740">
    <property type="term" value="F:transferase activity"/>
    <property type="evidence" value="ECO:0007669"/>
    <property type="project" value="UniProtKB-KW"/>
</dbReference>
<evidence type="ECO:0000313" key="3">
    <source>
        <dbReference type="Proteomes" id="UP000569951"/>
    </source>
</evidence>
<sequence>MIQDVFVYGSLMPGCNNYPVALEAGAHSAQPACLEGYELWHLEPEGYPALRPGRGRVRGVLLRYLEVAAALPLLDRLEGVDTDPSEYRCVIETARLADGTPVRCWTYVYARKDRLGRAGARRLEGERWEGGRRGAVN</sequence>
<dbReference type="RefSeq" id="WP_183986997.1">
    <property type="nucleotide sequence ID" value="NZ_JACHHG010000006.1"/>
</dbReference>
<reference evidence="2 3" key="1">
    <citation type="submission" date="2020-08" db="EMBL/GenBank/DDBJ databases">
        <title>Genomic Encyclopedia of Type Strains, Phase IV (KMG-IV): sequencing the most valuable type-strain genomes for metagenomic binning, comparative biology and taxonomic classification.</title>
        <authorList>
            <person name="Goeker M."/>
        </authorList>
    </citation>
    <scope>NUCLEOTIDE SEQUENCE [LARGE SCALE GENOMIC DNA]</scope>
    <source>
        <strain evidence="2 3">DSM 21458</strain>
    </source>
</reference>
<name>A0A841I3M3_9DEIO</name>